<evidence type="ECO:0000313" key="3">
    <source>
        <dbReference type="Proteomes" id="UP000310065"/>
    </source>
</evidence>
<evidence type="ECO:0000259" key="1">
    <source>
        <dbReference type="Pfam" id="PF08722"/>
    </source>
</evidence>
<protein>
    <recommendedName>
        <fullName evidence="1">TnsA endonuclease N-terminal domain-containing protein</fullName>
    </recommendedName>
</protein>
<dbReference type="KEGG" id="pdv:FFU37_18040"/>
<sequence length="236" mass="26931">MRELGMAKNIRHTKIDNAYRKDNMRRNLERFSRFNISGLFPTTKDSSPHFFESFNEAHFAVMFEFDPTIVSVKSQPFTIKYLDGKSVRVYTPDCSVTDCNNVIKLIEVKISKALDEKQNRKHGLIKKAFNEHGLEFHVMTEKHLPSRLALSNMMMIKRNATALGEVNFDALNYLLNILSVPTTLAKAVSICKSLNIDTNLISYCILRDYFKIGLSSDLSGESVLFSNVYEGELCRA</sequence>
<dbReference type="AlphaFoldDB" id="A0A4P9J5Q0"/>
<dbReference type="InterPro" id="IPR014833">
    <property type="entry name" value="TnsA_N"/>
</dbReference>
<accession>A0A4P9J5Q0</accession>
<dbReference type="Proteomes" id="UP000310065">
    <property type="component" value="Chromosome S1"/>
</dbReference>
<organism evidence="2 3">
    <name type="scientific">Pseudoalteromonas distincta</name>
    <dbReference type="NCBI Taxonomy" id="77608"/>
    <lineage>
        <taxon>Bacteria</taxon>
        <taxon>Pseudomonadati</taxon>
        <taxon>Pseudomonadota</taxon>
        <taxon>Gammaproteobacteria</taxon>
        <taxon>Alteromonadales</taxon>
        <taxon>Pseudoalteromonadaceae</taxon>
        <taxon>Pseudoalteromonas</taxon>
    </lineage>
</organism>
<proteinExistence type="predicted"/>
<feature type="domain" description="TnsA endonuclease N-terminal" evidence="1">
    <location>
        <begin position="66"/>
        <end position="141"/>
    </location>
</feature>
<dbReference type="Pfam" id="PF08722">
    <property type="entry name" value="Tn7_TnsA-like_N"/>
    <property type="match status" value="1"/>
</dbReference>
<dbReference type="Gene3D" id="3.40.91.30">
    <property type="match status" value="1"/>
</dbReference>
<evidence type="ECO:0000313" key="2">
    <source>
        <dbReference type="EMBL" id="QCU76370.1"/>
    </source>
</evidence>
<name>A0A4P9J5Q0_9GAMM</name>
<reference evidence="2 3" key="1">
    <citation type="submission" date="2019-05" db="EMBL/GenBank/DDBJ databases">
        <title>Complete genome sequence of Pseudoalteromonas sp. 16-SW-7(T) isolated from the Okhotsk Sea, Russia.</title>
        <authorList>
            <person name="Nguyen T.H."/>
            <person name="Nedashkovskaya O.I."/>
            <person name="Kim S.-G."/>
        </authorList>
    </citation>
    <scope>NUCLEOTIDE SEQUENCE [LARGE SCALE GENOMIC DNA]</scope>
    <source>
        <strain evidence="2 3">16-SW-7</strain>
    </source>
</reference>
<gene>
    <name evidence="2" type="ORF">FFU37_18040</name>
</gene>
<dbReference type="EMBL" id="CP040559">
    <property type="protein sequence ID" value="QCU76370.1"/>
    <property type="molecule type" value="Genomic_DNA"/>
</dbReference>